<evidence type="ECO:0000256" key="5">
    <source>
        <dbReference type="ARBA" id="ARBA00023136"/>
    </source>
</evidence>
<dbReference type="RefSeq" id="WP_330072479.1">
    <property type="nucleotide sequence ID" value="NZ_JAZDDF010000004.1"/>
</dbReference>
<evidence type="ECO:0000313" key="7">
    <source>
        <dbReference type="EMBL" id="MEE1972947.1"/>
    </source>
</evidence>
<keyword evidence="8" id="KW-1185">Reference proteome</keyword>
<dbReference type="Proteomes" id="UP001343698">
    <property type="component" value="Unassembled WGS sequence"/>
</dbReference>
<proteinExistence type="inferred from homology"/>
<comment type="caution">
    <text evidence="7">The sequence shown here is derived from an EMBL/GenBank/DDBJ whole genome shotgun (WGS) entry which is preliminary data.</text>
</comment>
<feature type="transmembrane region" description="Helical" evidence="6">
    <location>
        <begin position="218"/>
        <end position="239"/>
    </location>
</feature>
<feature type="transmembrane region" description="Helical" evidence="6">
    <location>
        <begin position="160"/>
        <end position="183"/>
    </location>
</feature>
<feature type="transmembrane region" description="Helical" evidence="6">
    <location>
        <begin position="29"/>
        <end position="47"/>
    </location>
</feature>
<dbReference type="PANTHER" id="PTHR21716:SF4">
    <property type="entry name" value="TRANSMEMBRANE PROTEIN 245"/>
    <property type="match status" value="1"/>
</dbReference>
<evidence type="ECO:0000256" key="3">
    <source>
        <dbReference type="ARBA" id="ARBA00022692"/>
    </source>
</evidence>
<feature type="transmembrane region" description="Helical" evidence="6">
    <location>
        <begin position="83"/>
        <end position="107"/>
    </location>
</feature>
<feature type="transmembrane region" description="Helical" evidence="6">
    <location>
        <begin position="245"/>
        <end position="271"/>
    </location>
</feature>
<organism evidence="7 8">
    <name type="scientific">Maribacter flavus</name>
    <dbReference type="NCBI Taxonomy" id="1658664"/>
    <lineage>
        <taxon>Bacteria</taxon>
        <taxon>Pseudomonadati</taxon>
        <taxon>Bacteroidota</taxon>
        <taxon>Flavobacteriia</taxon>
        <taxon>Flavobacteriales</taxon>
        <taxon>Flavobacteriaceae</taxon>
        <taxon>Maribacter</taxon>
    </lineage>
</organism>
<comment type="similarity">
    <text evidence="2">Belongs to the autoinducer-2 exporter (AI-2E) (TC 2.A.86) family.</text>
</comment>
<feature type="transmembrane region" description="Helical" evidence="6">
    <location>
        <begin position="53"/>
        <end position="71"/>
    </location>
</feature>
<evidence type="ECO:0000256" key="1">
    <source>
        <dbReference type="ARBA" id="ARBA00004141"/>
    </source>
</evidence>
<accession>A0ABU7IJ01</accession>
<dbReference type="InterPro" id="IPR002549">
    <property type="entry name" value="AI-2E-like"/>
</dbReference>
<evidence type="ECO:0000256" key="6">
    <source>
        <dbReference type="SAM" id="Phobius"/>
    </source>
</evidence>
<evidence type="ECO:0000256" key="2">
    <source>
        <dbReference type="ARBA" id="ARBA00009773"/>
    </source>
</evidence>
<evidence type="ECO:0000256" key="4">
    <source>
        <dbReference type="ARBA" id="ARBA00022989"/>
    </source>
</evidence>
<comment type="subcellular location">
    <subcellularLocation>
        <location evidence="1">Membrane</location>
        <topology evidence="1">Multi-pass membrane protein</topology>
    </subcellularLocation>
</comment>
<dbReference type="Pfam" id="PF01594">
    <property type="entry name" value="AI-2E_transport"/>
    <property type="match status" value="1"/>
</dbReference>
<reference evidence="7 8" key="1">
    <citation type="submission" date="2024-01" db="EMBL/GenBank/DDBJ databases">
        <title>Maribacter spp. originated from different algae showed divergent polysaccharides utilization ability.</title>
        <authorList>
            <person name="Wang H."/>
            <person name="Wu Y."/>
        </authorList>
    </citation>
    <scope>NUCLEOTIDE SEQUENCE [LARGE SCALE GENOMIC DNA]</scope>
    <source>
        <strain evidence="7 8">KPT27_14</strain>
    </source>
</reference>
<feature type="transmembrane region" description="Helical" evidence="6">
    <location>
        <begin position="283"/>
        <end position="304"/>
    </location>
</feature>
<name>A0ABU7IJ01_9FLAO</name>
<feature type="transmembrane region" description="Helical" evidence="6">
    <location>
        <begin position="316"/>
        <end position="346"/>
    </location>
</feature>
<gene>
    <name evidence="7" type="ORF">V1H85_10865</name>
</gene>
<sequence length="364" mass="40691">MCINLFDQNLVASQKPNFISRLKKIHPKLIRQLLLLILILFFGWLIFDSMLPYISGVLGALTLYVILRKWMKRLQKTRLGKRWSAIILITMATIGICIPLSGAIYMLGFKIGNLADKSEQVISAFKEQVFVLEKHLGYDISNAIDPQQASGWVTDNFSGFASGTLNIVVSIGVLLIILYYMLIGPKEMRDSLMEYIPLSNKTLVTLGNEIDKVVRSNAIAIPLVAIAQGIIALIGFFIFDIDNPWFWFVIVTIGSMIPFIGTFVGIFPVFVLSLASGNDFQAWGIFIYGMVVVGSTDNLIRLLLLQKLDSIHPLITLIGVLLGIPLFGFVGLIFGPLIVNLFLVLLKVYKEQYGLRKSEESRQI</sequence>
<dbReference type="EMBL" id="JAZDDF010000004">
    <property type="protein sequence ID" value="MEE1972947.1"/>
    <property type="molecule type" value="Genomic_DNA"/>
</dbReference>
<keyword evidence="4 6" id="KW-1133">Transmembrane helix</keyword>
<protein>
    <submittedName>
        <fullName evidence="7">AI-2E family transporter</fullName>
    </submittedName>
</protein>
<keyword evidence="3 6" id="KW-0812">Transmembrane</keyword>
<evidence type="ECO:0000313" key="8">
    <source>
        <dbReference type="Proteomes" id="UP001343698"/>
    </source>
</evidence>
<keyword evidence="5 6" id="KW-0472">Membrane</keyword>
<dbReference type="PANTHER" id="PTHR21716">
    <property type="entry name" value="TRANSMEMBRANE PROTEIN"/>
    <property type="match status" value="1"/>
</dbReference>